<proteinExistence type="predicted"/>
<dbReference type="AlphaFoldDB" id="A0A4Y7PSR2"/>
<dbReference type="InterPro" id="IPR032675">
    <property type="entry name" value="LRR_dom_sf"/>
</dbReference>
<sequence>MSHTTSYLGTPMQSIPPEILSRIFVECLSGICFPPPAKSEAPLLLGCVCSHWRRVALWTGVSLGERSTRDGLEKDAISAQQWRIRAGPTSGLSFNLNYHGCGDDDHWTNLMNAIIPLHQVWRRIQCLLPLPLAKQILSVIPNAPMLEYLNIANRNIYDQEDIDLRTIPRLQKLVRKMDQPVVQFGASGSQSLREIIIHKVCSTLNLDVCWFLVTQCPNLEVFQAYCYSCDPFTFHHAEVHRHPRLAYLHLEGLYGNPGPFFDKFEAQGLKFMSLKYYGPLIEREHGWRHLTSFLNRSKCKLTHLCLYIPRMSQSDIINCFHATPGLKSLCVDKYPLMTNATIATLKSGEDNLFPELESLCFHDCLRCSPKALEDMIVSRCAINTRKLRKVILYGCEFARYEQLSDAPMIVQCIEGGLQLDNEPSDSYKRQYRTEDPLSVGWTE</sequence>
<reference evidence="2 3" key="1">
    <citation type="submission" date="2018-06" db="EMBL/GenBank/DDBJ databases">
        <title>A transcriptomic atlas of mushroom development highlights an independent origin of complex multicellularity.</title>
        <authorList>
            <consortium name="DOE Joint Genome Institute"/>
            <person name="Krizsan K."/>
            <person name="Almasi E."/>
            <person name="Merenyi Z."/>
            <person name="Sahu N."/>
            <person name="Viragh M."/>
            <person name="Koszo T."/>
            <person name="Mondo S."/>
            <person name="Kiss B."/>
            <person name="Balint B."/>
            <person name="Kues U."/>
            <person name="Barry K."/>
            <person name="Hegedus J.C."/>
            <person name="Henrissat B."/>
            <person name="Johnson J."/>
            <person name="Lipzen A."/>
            <person name="Ohm R."/>
            <person name="Nagy I."/>
            <person name="Pangilinan J."/>
            <person name="Yan J."/>
            <person name="Xiong Y."/>
            <person name="Grigoriev I.V."/>
            <person name="Hibbett D.S."/>
            <person name="Nagy L.G."/>
        </authorList>
    </citation>
    <scope>NUCLEOTIDE SEQUENCE [LARGE SCALE GENOMIC DNA]</scope>
    <source>
        <strain evidence="2 3">SZMC22713</strain>
    </source>
</reference>
<accession>A0A4Y7PSR2</accession>
<organism evidence="2 3">
    <name type="scientific">Rickenella mellea</name>
    <dbReference type="NCBI Taxonomy" id="50990"/>
    <lineage>
        <taxon>Eukaryota</taxon>
        <taxon>Fungi</taxon>
        <taxon>Dikarya</taxon>
        <taxon>Basidiomycota</taxon>
        <taxon>Agaricomycotina</taxon>
        <taxon>Agaricomycetes</taxon>
        <taxon>Hymenochaetales</taxon>
        <taxon>Rickenellaceae</taxon>
        <taxon>Rickenella</taxon>
    </lineage>
</organism>
<evidence type="ECO:0000313" key="3">
    <source>
        <dbReference type="Proteomes" id="UP000294933"/>
    </source>
</evidence>
<name>A0A4Y7PSR2_9AGAM</name>
<dbReference type="VEuPathDB" id="FungiDB:BD410DRAFT_793357"/>
<gene>
    <name evidence="2" type="ORF">BD410DRAFT_793357</name>
</gene>
<protein>
    <recommendedName>
        <fullName evidence="4">F-box domain-containing protein</fullName>
    </recommendedName>
</protein>
<evidence type="ECO:0000313" key="2">
    <source>
        <dbReference type="EMBL" id="TDL18447.1"/>
    </source>
</evidence>
<dbReference type="Proteomes" id="UP000294933">
    <property type="component" value="Unassembled WGS sequence"/>
</dbReference>
<evidence type="ECO:0000256" key="1">
    <source>
        <dbReference type="SAM" id="MobiDB-lite"/>
    </source>
</evidence>
<dbReference type="EMBL" id="ML170208">
    <property type="protein sequence ID" value="TDL18447.1"/>
    <property type="molecule type" value="Genomic_DNA"/>
</dbReference>
<keyword evidence="3" id="KW-1185">Reference proteome</keyword>
<dbReference type="SUPFAM" id="SSF52047">
    <property type="entry name" value="RNI-like"/>
    <property type="match status" value="1"/>
</dbReference>
<feature type="region of interest" description="Disordered" evidence="1">
    <location>
        <begin position="423"/>
        <end position="443"/>
    </location>
</feature>
<dbReference type="OrthoDB" id="2269034at2759"/>
<feature type="compositionally biased region" description="Basic and acidic residues" evidence="1">
    <location>
        <begin position="425"/>
        <end position="435"/>
    </location>
</feature>
<dbReference type="Gene3D" id="3.80.10.10">
    <property type="entry name" value="Ribonuclease Inhibitor"/>
    <property type="match status" value="1"/>
</dbReference>
<evidence type="ECO:0008006" key="4">
    <source>
        <dbReference type="Google" id="ProtNLM"/>
    </source>
</evidence>